<dbReference type="GO" id="GO:0008168">
    <property type="term" value="F:methyltransferase activity"/>
    <property type="evidence" value="ECO:0007669"/>
    <property type="project" value="UniProtKB-KW"/>
</dbReference>
<gene>
    <name evidence="11" type="ORF">KC729_03545</name>
</gene>
<reference evidence="11" key="2">
    <citation type="journal article" date="2021" name="Microbiome">
        <title>Successional dynamics and alternative stable states in a saline activated sludge microbial community over 9 years.</title>
        <authorList>
            <person name="Wang Y."/>
            <person name="Ye J."/>
            <person name="Ju F."/>
            <person name="Liu L."/>
            <person name="Boyd J.A."/>
            <person name="Deng Y."/>
            <person name="Parks D.H."/>
            <person name="Jiang X."/>
            <person name="Yin X."/>
            <person name="Woodcroft B.J."/>
            <person name="Tyson G.W."/>
            <person name="Hugenholtz P."/>
            <person name="Polz M.F."/>
            <person name="Zhang T."/>
        </authorList>
    </citation>
    <scope>NUCLEOTIDE SEQUENCE</scope>
    <source>
        <strain evidence="11">HKST-UBA01</strain>
    </source>
</reference>
<dbReference type="GO" id="GO:0032259">
    <property type="term" value="P:methylation"/>
    <property type="evidence" value="ECO:0007669"/>
    <property type="project" value="UniProtKB-KW"/>
</dbReference>
<feature type="compositionally biased region" description="Acidic residues" evidence="9">
    <location>
        <begin position="430"/>
        <end position="443"/>
    </location>
</feature>
<name>A0A956RMR9_UNCEI</name>
<dbReference type="PANTHER" id="PTHR42873">
    <property type="entry name" value="RIBOSOMAL RNA LARGE SUBUNIT METHYLTRANSFERASE"/>
    <property type="match status" value="1"/>
</dbReference>
<dbReference type="SUPFAM" id="SSF88697">
    <property type="entry name" value="PUA domain-like"/>
    <property type="match status" value="1"/>
</dbReference>
<evidence type="ECO:0000256" key="5">
    <source>
        <dbReference type="ARBA" id="ARBA00022679"/>
    </source>
</evidence>
<dbReference type="CDD" id="cd11572">
    <property type="entry name" value="RlmI_M_like"/>
    <property type="match status" value="1"/>
</dbReference>
<dbReference type="PROSITE" id="PS50890">
    <property type="entry name" value="PUA"/>
    <property type="match status" value="1"/>
</dbReference>
<protein>
    <submittedName>
        <fullName evidence="11">Class I SAM-dependent rRNA methyltransferase</fullName>
    </submittedName>
</protein>
<dbReference type="InterPro" id="IPR019614">
    <property type="entry name" value="SAM-dep_methyl-trfase"/>
</dbReference>
<dbReference type="Pfam" id="PF10672">
    <property type="entry name" value="Methyltrans_SAM"/>
    <property type="match status" value="1"/>
</dbReference>
<dbReference type="AlphaFoldDB" id="A0A956RMR9"/>
<evidence type="ECO:0000256" key="1">
    <source>
        <dbReference type="ARBA" id="ARBA00004496"/>
    </source>
</evidence>
<dbReference type="SUPFAM" id="SSF53335">
    <property type="entry name" value="S-adenosyl-L-methionine-dependent methyltransferases"/>
    <property type="match status" value="1"/>
</dbReference>
<comment type="subcellular location">
    <subcellularLocation>
        <location evidence="1">Cytoplasm</location>
    </subcellularLocation>
</comment>
<dbReference type="GO" id="GO:0003723">
    <property type="term" value="F:RNA binding"/>
    <property type="evidence" value="ECO:0007669"/>
    <property type="project" value="UniProtKB-KW"/>
</dbReference>
<evidence type="ECO:0000256" key="8">
    <source>
        <dbReference type="ARBA" id="ARBA00038091"/>
    </source>
</evidence>
<feature type="domain" description="PUA" evidence="10">
    <location>
        <begin position="10"/>
        <end position="96"/>
    </location>
</feature>
<proteinExistence type="inferred from homology"/>
<comment type="caution">
    <text evidence="11">The sequence shown here is derived from an EMBL/GenBank/DDBJ whole genome shotgun (WGS) entry which is preliminary data.</text>
</comment>
<dbReference type="Gene3D" id="3.30.750.80">
    <property type="entry name" value="RNA methyltransferase domain (HRMD) like"/>
    <property type="match status" value="1"/>
</dbReference>
<keyword evidence="3" id="KW-0698">rRNA processing</keyword>
<dbReference type="InterPro" id="IPR041532">
    <property type="entry name" value="RlmI-like_PUA"/>
</dbReference>
<dbReference type="CDD" id="cd21153">
    <property type="entry name" value="PUA_RlmI"/>
    <property type="match status" value="1"/>
</dbReference>
<evidence type="ECO:0000259" key="10">
    <source>
        <dbReference type="SMART" id="SM00359"/>
    </source>
</evidence>
<keyword evidence="6" id="KW-0949">S-adenosyl-L-methionine</keyword>
<reference evidence="11" key="1">
    <citation type="submission" date="2020-04" db="EMBL/GenBank/DDBJ databases">
        <authorList>
            <person name="Zhang T."/>
        </authorList>
    </citation>
    <scope>NUCLEOTIDE SEQUENCE</scope>
    <source>
        <strain evidence="11">HKST-UBA01</strain>
    </source>
</reference>
<dbReference type="SMART" id="SM00359">
    <property type="entry name" value="PUA"/>
    <property type="match status" value="1"/>
</dbReference>
<feature type="region of interest" description="Disordered" evidence="9">
    <location>
        <begin position="407"/>
        <end position="443"/>
    </location>
</feature>
<accession>A0A956RMR9</accession>
<evidence type="ECO:0000256" key="4">
    <source>
        <dbReference type="ARBA" id="ARBA00022603"/>
    </source>
</evidence>
<dbReference type="CDD" id="cd02440">
    <property type="entry name" value="AdoMet_MTases"/>
    <property type="match status" value="1"/>
</dbReference>
<evidence type="ECO:0000256" key="3">
    <source>
        <dbReference type="ARBA" id="ARBA00022552"/>
    </source>
</evidence>
<dbReference type="GO" id="GO:0005737">
    <property type="term" value="C:cytoplasm"/>
    <property type="evidence" value="ECO:0007669"/>
    <property type="project" value="UniProtKB-SubCell"/>
</dbReference>
<dbReference type="Pfam" id="PF17785">
    <property type="entry name" value="PUA_3"/>
    <property type="match status" value="1"/>
</dbReference>
<dbReference type="EMBL" id="JAGQHR010000061">
    <property type="protein sequence ID" value="MCA9726731.1"/>
    <property type="molecule type" value="Genomic_DNA"/>
</dbReference>
<keyword evidence="5" id="KW-0808">Transferase</keyword>
<keyword evidence="7" id="KW-0694">RNA-binding</keyword>
<dbReference type="InterPro" id="IPR029063">
    <property type="entry name" value="SAM-dependent_MTases_sf"/>
</dbReference>
<dbReference type="PANTHER" id="PTHR42873:SF1">
    <property type="entry name" value="S-ADENOSYLMETHIONINE-DEPENDENT METHYLTRANSFERASE DOMAIN-CONTAINING PROTEIN"/>
    <property type="match status" value="1"/>
</dbReference>
<dbReference type="Proteomes" id="UP000697710">
    <property type="component" value="Unassembled WGS sequence"/>
</dbReference>
<organism evidence="11 12">
    <name type="scientific">Eiseniibacteriota bacterium</name>
    <dbReference type="NCBI Taxonomy" id="2212470"/>
    <lineage>
        <taxon>Bacteria</taxon>
        <taxon>Candidatus Eiseniibacteriota</taxon>
    </lineage>
</organism>
<dbReference type="GO" id="GO:0006364">
    <property type="term" value="P:rRNA processing"/>
    <property type="evidence" value="ECO:0007669"/>
    <property type="project" value="UniProtKB-KW"/>
</dbReference>
<evidence type="ECO:0000256" key="7">
    <source>
        <dbReference type="ARBA" id="ARBA00022884"/>
    </source>
</evidence>
<evidence type="ECO:0000313" key="11">
    <source>
        <dbReference type="EMBL" id="MCA9726731.1"/>
    </source>
</evidence>
<dbReference type="InterPro" id="IPR002478">
    <property type="entry name" value="PUA"/>
</dbReference>
<keyword evidence="2" id="KW-0963">Cytoplasm</keyword>
<dbReference type="InterPro" id="IPR015947">
    <property type="entry name" value="PUA-like_sf"/>
</dbReference>
<evidence type="ECO:0000256" key="6">
    <source>
        <dbReference type="ARBA" id="ARBA00022691"/>
    </source>
</evidence>
<dbReference type="Gene3D" id="3.40.50.150">
    <property type="entry name" value="Vaccinia Virus protein VP39"/>
    <property type="match status" value="1"/>
</dbReference>
<evidence type="ECO:0000313" key="12">
    <source>
        <dbReference type="Proteomes" id="UP000697710"/>
    </source>
</evidence>
<comment type="similarity">
    <text evidence="8">Belongs to the methyltransferase superfamily. RlmI family.</text>
</comment>
<dbReference type="Gene3D" id="2.30.130.10">
    <property type="entry name" value="PUA domain"/>
    <property type="match status" value="1"/>
</dbReference>
<evidence type="ECO:0000256" key="2">
    <source>
        <dbReference type="ARBA" id="ARBA00022490"/>
    </source>
</evidence>
<evidence type="ECO:0000256" key="9">
    <source>
        <dbReference type="SAM" id="MobiDB-lite"/>
    </source>
</evidence>
<sequence>MPSPSSEPRFRLRLRPGRERSIRQGHPWVFSGAVEEIEAIEGAAPGQVGDVVDAEGRFLARGTVHPDSQILCRLLTWENRPIDADFFAERIDRALELREPLFRSGHTTTYRVLNAEGDELPGLIADRYHHFLVVQTLTPGMLHFRDLWLDVLHDRLAPQAIVERGEHGSREPVGDLGPSGVLRGLMPADPVRVMENGLSFLVDLMGGQKTGFYLDQRANRERCAQFVQGRDLLNVFGYTGGFSVYAGHAGARRVVEVETSGAARELARENWLLNSLDPSRLSQQSSDAFEFLRHCTDQFDVVVLDPPPLARHRGALEKALRAYKDLHLHAFRCVRPGGWIFTFSCSQHVESDLFQKVVFGASLDAGARVQWVERLGPGIDHPVHLNHPQGEYLKGMLLRVLVPGVRKTRPGADTPEARRQSRAPLSLRPDDEDADEETEEWSE</sequence>
<dbReference type="InterPro" id="IPR036974">
    <property type="entry name" value="PUA_sf"/>
</dbReference>
<keyword evidence="4 11" id="KW-0489">Methyltransferase</keyword>